<reference evidence="2 3" key="1">
    <citation type="journal article" date="2020" name="bioRxiv">
        <title>Whole genome comparisons of ergot fungi reveals the divergence and evolution of species within the genus Claviceps are the result of varying mechanisms driving genome evolution and host range expansion.</title>
        <authorList>
            <person name="Wyka S.A."/>
            <person name="Mondo S.J."/>
            <person name="Liu M."/>
            <person name="Dettman J."/>
            <person name="Nalam V."/>
            <person name="Broders K.D."/>
        </authorList>
    </citation>
    <scope>NUCLEOTIDE SEQUENCE [LARGE SCALE GENOMIC DNA]</scope>
    <source>
        <strain evidence="2 3">Clav52</strain>
    </source>
</reference>
<evidence type="ECO:0000313" key="3">
    <source>
        <dbReference type="Proteomes" id="UP000707071"/>
    </source>
</evidence>
<name>A0A9P7QPX4_9HYPO</name>
<dbReference type="EMBL" id="SRRH01000079">
    <property type="protein sequence ID" value="KAG6299954.1"/>
    <property type="molecule type" value="Genomic_DNA"/>
</dbReference>
<evidence type="ECO:0000259" key="1">
    <source>
        <dbReference type="Pfam" id="PF00149"/>
    </source>
</evidence>
<dbReference type="PANTHER" id="PTHR12905">
    <property type="entry name" value="METALLOPHOSPHOESTERASE"/>
    <property type="match status" value="1"/>
</dbReference>
<comment type="caution">
    <text evidence="2">The sequence shown here is derived from an EMBL/GenBank/DDBJ whole genome shotgun (WGS) entry which is preliminary data.</text>
</comment>
<dbReference type="CDD" id="cd07379">
    <property type="entry name" value="MPP_239FB"/>
    <property type="match status" value="1"/>
</dbReference>
<dbReference type="Gene3D" id="3.60.21.10">
    <property type="match status" value="1"/>
</dbReference>
<dbReference type="InterPro" id="IPR051693">
    <property type="entry name" value="UPF0046_metallophosphoest"/>
</dbReference>
<dbReference type="AlphaFoldDB" id="A0A9P7QPX4"/>
<gene>
    <name evidence="2" type="ORF">E4U09_007551</name>
</gene>
<dbReference type="PANTHER" id="PTHR12905:SF0">
    <property type="entry name" value="CALCINEURIN-LIKE PHOSPHOESTERASE DOMAIN-CONTAINING PROTEIN"/>
    <property type="match status" value="1"/>
</dbReference>
<accession>A0A9P7QPX4</accession>
<dbReference type="InterPro" id="IPR029052">
    <property type="entry name" value="Metallo-depent_PP-like"/>
</dbReference>
<dbReference type="GO" id="GO:0016787">
    <property type="term" value="F:hydrolase activity"/>
    <property type="evidence" value="ECO:0007669"/>
    <property type="project" value="InterPro"/>
</dbReference>
<evidence type="ECO:0000313" key="2">
    <source>
        <dbReference type="EMBL" id="KAG6299954.1"/>
    </source>
</evidence>
<feature type="domain" description="Calcineurin-like phosphoesterase" evidence="1">
    <location>
        <begin position="7"/>
        <end position="248"/>
    </location>
</feature>
<dbReference type="Proteomes" id="UP000707071">
    <property type="component" value="Unassembled WGS sequence"/>
</dbReference>
<dbReference type="SUPFAM" id="SSF56300">
    <property type="entry name" value="Metallo-dependent phosphatases"/>
    <property type="match status" value="1"/>
</dbReference>
<organism evidence="2 3">
    <name type="scientific">Claviceps aff. purpurea</name>
    <dbReference type="NCBI Taxonomy" id="1967640"/>
    <lineage>
        <taxon>Eukaryota</taxon>
        <taxon>Fungi</taxon>
        <taxon>Dikarya</taxon>
        <taxon>Ascomycota</taxon>
        <taxon>Pezizomycotina</taxon>
        <taxon>Sordariomycetes</taxon>
        <taxon>Hypocreomycetidae</taxon>
        <taxon>Hypocreales</taxon>
        <taxon>Clavicipitaceae</taxon>
        <taxon>Claviceps</taxon>
    </lineage>
</organism>
<proteinExistence type="predicted"/>
<sequence>MSKVRTRILVISDTHGAVPFFSTFPFPMGLNPKAIKSRGFSLETKSPFFRYPLPEADILLHCGNLTLHSGPHEFSQTLAALRQHSAPLKLFIAGNHDTILDDNFTSSSSSSSAARQKGLLDFEERDRKRVHDLIEDARQSGVHYLTEGSYTFNLTNGAVFKIYASPWTPRNGRWAFQYEGAHQFRIPNSVNVVMTHGPPWGICDGITKEGDGGVGSNSRLKERAGCRYLMQAIERAKPQLHCFGHLHEAWGAVCRYWDDEAASSASGPRQGSVASLGQTDILFDLRGLQTEAEADERLLFELSRQRGILLDLTDEQTKKDLTDRWTRKDLADSWAKKDLIGYRTEKETLFVNAAIMDTEYRPTQVPFVVDLELPEFRRTEMPNILND</sequence>
<dbReference type="InterPro" id="IPR004843">
    <property type="entry name" value="Calcineurin-like_PHP"/>
</dbReference>
<keyword evidence="3" id="KW-1185">Reference proteome</keyword>
<dbReference type="Pfam" id="PF00149">
    <property type="entry name" value="Metallophos"/>
    <property type="match status" value="1"/>
</dbReference>
<protein>
    <recommendedName>
        <fullName evidence="1">Calcineurin-like phosphoesterase domain-containing protein</fullName>
    </recommendedName>
</protein>